<evidence type="ECO:0000313" key="3">
    <source>
        <dbReference type="Proteomes" id="UP000741013"/>
    </source>
</evidence>
<protein>
    <recommendedName>
        <fullName evidence="4">MspA protein</fullName>
    </recommendedName>
</protein>
<evidence type="ECO:0000256" key="1">
    <source>
        <dbReference type="SAM" id="SignalP"/>
    </source>
</evidence>
<comment type="caution">
    <text evidence="2">The sequence shown here is derived from an EMBL/GenBank/DDBJ whole genome shotgun (WGS) entry which is preliminary data.</text>
</comment>
<reference evidence="2 3" key="1">
    <citation type="submission" date="2021-03" db="EMBL/GenBank/DDBJ databases">
        <title>Sequencing the genomes of 1000 actinobacteria strains.</title>
        <authorList>
            <person name="Klenk H.-P."/>
        </authorList>
    </citation>
    <scope>NUCLEOTIDE SEQUENCE [LARGE SCALE GENOMIC DNA]</scope>
    <source>
        <strain evidence="2 3">DSM 45510</strain>
    </source>
</reference>
<keyword evidence="3" id="KW-1185">Reference proteome</keyword>
<name>A0ABS4PX40_9PSEU</name>
<dbReference type="Proteomes" id="UP000741013">
    <property type="component" value="Unassembled WGS sequence"/>
</dbReference>
<keyword evidence="1" id="KW-0732">Signal</keyword>
<feature type="signal peptide" evidence="1">
    <location>
        <begin position="1"/>
        <end position="25"/>
    </location>
</feature>
<organism evidence="2 3">
    <name type="scientific">Amycolatopsis magusensis</name>
    <dbReference type="NCBI Taxonomy" id="882444"/>
    <lineage>
        <taxon>Bacteria</taxon>
        <taxon>Bacillati</taxon>
        <taxon>Actinomycetota</taxon>
        <taxon>Actinomycetes</taxon>
        <taxon>Pseudonocardiales</taxon>
        <taxon>Pseudonocardiaceae</taxon>
        <taxon>Amycolatopsis</taxon>
    </lineage>
</organism>
<proteinExistence type="predicted"/>
<accession>A0ABS4PX40</accession>
<feature type="chain" id="PRO_5047368801" description="MspA protein" evidence="1">
    <location>
        <begin position="26"/>
        <end position="169"/>
    </location>
</feature>
<dbReference type="EMBL" id="JAGGMS010000001">
    <property type="protein sequence ID" value="MBP2183990.1"/>
    <property type="molecule type" value="Genomic_DNA"/>
</dbReference>
<evidence type="ECO:0008006" key="4">
    <source>
        <dbReference type="Google" id="ProtNLM"/>
    </source>
</evidence>
<evidence type="ECO:0000313" key="2">
    <source>
        <dbReference type="EMBL" id="MBP2183990.1"/>
    </source>
</evidence>
<dbReference type="RefSeq" id="WP_209667066.1">
    <property type="nucleotide sequence ID" value="NZ_JAGGMS010000001.1"/>
</dbReference>
<gene>
    <name evidence="2" type="ORF">JOM49_005516</name>
</gene>
<sequence>MGTRIWGATLAAVAALAVVTAPAVAAAEGRLPGVVGSAGGPLTFPGYPGQPVRFDVVAQGKPGTGTGRFHVNHQTAEGGPYADFDGRVDCVAVQGNLAIVTGVVERADLPGVPGVELVGRRIGLTFQQNPGPDRIGWSWAYGSFEQDVLPCTGAVPFFETTYGGYLVRG</sequence>